<feature type="transmembrane region" description="Helical" evidence="7">
    <location>
        <begin position="340"/>
        <end position="365"/>
    </location>
</feature>
<evidence type="ECO:0000256" key="5">
    <source>
        <dbReference type="ARBA" id="ARBA00022989"/>
    </source>
</evidence>
<dbReference type="AlphaFoldDB" id="A0A1Y6B6K6"/>
<dbReference type="GO" id="GO:0016020">
    <property type="term" value="C:membrane"/>
    <property type="evidence" value="ECO:0007669"/>
    <property type="project" value="UniProtKB-SubCell"/>
</dbReference>
<dbReference type="Proteomes" id="UP000192917">
    <property type="component" value="Unassembled WGS sequence"/>
</dbReference>
<dbReference type="InterPro" id="IPR004752">
    <property type="entry name" value="AmpG_permease/AT-1"/>
</dbReference>
<keyword evidence="4 7" id="KW-0812">Transmembrane</keyword>
<evidence type="ECO:0000259" key="8">
    <source>
        <dbReference type="PROSITE" id="PS50850"/>
    </source>
</evidence>
<dbReference type="SUPFAM" id="SSF103473">
    <property type="entry name" value="MFS general substrate transporter"/>
    <property type="match status" value="1"/>
</dbReference>
<dbReference type="STRING" id="560819.SAMN05428998_101711"/>
<dbReference type="Gene3D" id="1.20.1250.20">
    <property type="entry name" value="MFS general substrate transporter like domains"/>
    <property type="match status" value="1"/>
</dbReference>
<feature type="transmembrane region" description="Helical" evidence="7">
    <location>
        <begin position="21"/>
        <end position="48"/>
    </location>
</feature>
<reference evidence="9 10" key="1">
    <citation type="submission" date="2017-04" db="EMBL/GenBank/DDBJ databases">
        <authorList>
            <person name="Afonso C.L."/>
            <person name="Miller P.J."/>
            <person name="Scott M.A."/>
            <person name="Spackman E."/>
            <person name="Goraichik I."/>
            <person name="Dimitrov K.M."/>
            <person name="Suarez D.L."/>
            <person name="Swayne D.E."/>
        </authorList>
    </citation>
    <scope>NUCLEOTIDE SEQUENCE [LARGE SCALE GENOMIC DNA]</scope>
    <source>
        <strain evidence="9 10">USBA 355</strain>
    </source>
</reference>
<keyword evidence="5 7" id="KW-1133">Transmembrane helix</keyword>
<feature type="domain" description="Major facilitator superfamily (MFS) profile" evidence="8">
    <location>
        <begin position="246"/>
        <end position="441"/>
    </location>
</feature>
<feature type="transmembrane region" description="Helical" evidence="7">
    <location>
        <begin position="186"/>
        <end position="204"/>
    </location>
</feature>
<feature type="transmembrane region" description="Helical" evidence="7">
    <location>
        <begin position="54"/>
        <end position="73"/>
    </location>
</feature>
<evidence type="ECO:0000256" key="6">
    <source>
        <dbReference type="ARBA" id="ARBA00023136"/>
    </source>
</evidence>
<accession>A0A1Y6B6K6</accession>
<name>A0A1Y6B6K6_9PROT</name>
<sequence>MSAPRARRDWRQAMAVYGTRRMLAVLLMGYASGLPLLLGFSTLSYWMAKAGVDLTTIGLTLSIGTPYAFKFLWAPALDHLPLPFFTRRFGHRRGWLIAIQLALAGAIALVGQTNPVAAPLTTFLAALLMATLSATQDIVVDAYRIEVLDEAEQGAGAATTQAGYRIGMIVAGAGAIGLSDFLSWDLVYLIMAGMMLLGLLGSAIGPEPARPPRPAEFARKQGEALVLARLRYAVLDPFLDFMGRRGWLVILLFVLLYKYGDAVAGAMQNPFFHDLGYSGVEIAGVTKVFGVLATLAGVFAGGALVARLGILPALFVGGVLQAATNLLFAAQAAMHLDGVATLAVVVGADNFTGGLGSAAFVAYLSSLCNVAFTGTQYALLTSLMAFGRTLFATSSGWLAAELGWAGFYVSTLALAIPGLLLLLLLIRVYPPKPAAESSSTA</sequence>
<dbReference type="EMBL" id="FWZX01000001">
    <property type="protein sequence ID" value="SME94772.1"/>
    <property type="molecule type" value="Genomic_DNA"/>
</dbReference>
<keyword evidence="10" id="KW-1185">Reference proteome</keyword>
<keyword evidence="6 7" id="KW-0472">Membrane</keyword>
<comment type="similarity">
    <text evidence="2">Belongs to the major facilitator superfamily.</text>
</comment>
<dbReference type="RefSeq" id="WP_085121025.1">
    <property type="nucleotide sequence ID" value="NZ_FWZX01000001.1"/>
</dbReference>
<dbReference type="PANTHER" id="PTHR12778:SF10">
    <property type="entry name" value="MAJOR FACILITATOR SUPERFAMILY DOMAIN-CONTAINING PROTEIN 3"/>
    <property type="match status" value="1"/>
</dbReference>
<evidence type="ECO:0000256" key="4">
    <source>
        <dbReference type="ARBA" id="ARBA00022692"/>
    </source>
</evidence>
<protein>
    <submittedName>
        <fullName evidence="9">MFS transporter, PAT family, beta-lactamase induction signal transducer AmpG</fullName>
    </submittedName>
</protein>
<dbReference type="PANTHER" id="PTHR12778">
    <property type="entry name" value="SOLUTE CARRIER FAMILY 33 ACETYL-COA TRANSPORTER -RELATED"/>
    <property type="match status" value="1"/>
</dbReference>
<evidence type="ECO:0000313" key="9">
    <source>
        <dbReference type="EMBL" id="SME94772.1"/>
    </source>
</evidence>
<evidence type="ECO:0000256" key="2">
    <source>
        <dbReference type="ARBA" id="ARBA00008335"/>
    </source>
</evidence>
<feature type="transmembrane region" description="Helical" evidence="7">
    <location>
        <begin position="94"/>
        <end position="111"/>
    </location>
</feature>
<dbReference type="InterPro" id="IPR011701">
    <property type="entry name" value="MFS"/>
</dbReference>
<feature type="transmembrane region" description="Helical" evidence="7">
    <location>
        <begin position="247"/>
        <end position="268"/>
    </location>
</feature>
<feature type="transmembrane region" description="Helical" evidence="7">
    <location>
        <begin position="288"/>
        <end position="306"/>
    </location>
</feature>
<dbReference type="GO" id="GO:0022857">
    <property type="term" value="F:transmembrane transporter activity"/>
    <property type="evidence" value="ECO:0007669"/>
    <property type="project" value="InterPro"/>
</dbReference>
<keyword evidence="3" id="KW-0813">Transport</keyword>
<dbReference type="InterPro" id="IPR020846">
    <property type="entry name" value="MFS_dom"/>
</dbReference>
<organism evidence="9 10">
    <name type="scientific">Tistlia consotensis USBA 355</name>
    <dbReference type="NCBI Taxonomy" id="560819"/>
    <lineage>
        <taxon>Bacteria</taxon>
        <taxon>Pseudomonadati</taxon>
        <taxon>Pseudomonadota</taxon>
        <taxon>Alphaproteobacteria</taxon>
        <taxon>Rhodospirillales</taxon>
        <taxon>Rhodovibrionaceae</taxon>
        <taxon>Tistlia</taxon>
    </lineage>
</organism>
<dbReference type="InterPro" id="IPR036259">
    <property type="entry name" value="MFS_trans_sf"/>
</dbReference>
<dbReference type="PROSITE" id="PS50850">
    <property type="entry name" value="MFS"/>
    <property type="match status" value="1"/>
</dbReference>
<gene>
    <name evidence="9" type="ORF">SAMN05428998_101711</name>
</gene>
<proteinExistence type="inferred from homology"/>
<comment type="subcellular location">
    <subcellularLocation>
        <location evidence="1">Membrane</location>
        <topology evidence="1">Multi-pass membrane protein</topology>
    </subcellularLocation>
</comment>
<evidence type="ECO:0000256" key="7">
    <source>
        <dbReference type="SAM" id="Phobius"/>
    </source>
</evidence>
<evidence type="ECO:0000313" key="10">
    <source>
        <dbReference type="Proteomes" id="UP000192917"/>
    </source>
</evidence>
<feature type="transmembrane region" description="Helical" evidence="7">
    <location>
        <begin position="377"/>
        <end position="399"/>
    </location>
</feature>
<dbReference type="Pfam" id="PF07690">
    <property type="entry name" value="MFS_1"/>
    <property type="match status" value="1"/>
</dbReference>
<feature type="transmembrane region" description="Helical" evidence="7">
    <location>
        <begin position="405"/>
        <end position="426"/>
    </location>
</feature>
<evidence type="ECO:0000256" key="1">
    <source>
        <dbReference type="ARBA" id="ARBA00004141"/>
    </source>
</evidence>
<dbReference type="NCBIfam" id="TIGR00901">
    <property type="entry name" value="2A0125"/>
    <property type="match status" value="1"/>
</dbReference>
<evidence type="ECO:0000256" key="3">
    <source>
        <dbReference type="ARBA" id="ARBA00022448"/>
    </source>
</evidence>
<feature type="transmembrane region" description="Helical" evidence="7">
    <location>
        <begin position="313"/>
        <end position="334"/>
    </location>
</feature>